<keyword evidence="2 8" id="KW-0645">Protease</keyword>
<keyword evidence="6" id="KW-0238">DNA-binding</keyword>
<evidence type="ECO:0000313" key="9">
    <source>
        <dbReference type="EMBL" id="PNF77921.1"/>
    </source>
</evidence>
<dbReference type="EC" id="3.4.-.-" evidence="8"/>
<dbReference type="PANTHER" id="PTHR13604">
    <property type="entry name" value="DC12-RELATED"/>
    <property type="match status" value="1"/>
</dbReference>
<evidence type="ECO:0000256" key="3">
    <source>
        <dbReference type="ARBA" id="ARBA00022763"/>
    </source>
</evidence>
<evidence type="ECO:0000256" key="1">
    <source>
        <dbReference type="ARBA" id="ARBA00008136"/>
    </source>
</evidence>
<comment type="caution">
    <text evidence="9">The sequence shown here is derived from an EMBL/GenBank/DDBJ whole genome shotgun (WGS) entry which is preliminary data.</text>
</comment>
<dbReference type="PANTHER" id="PTHR13604:SF0">
    <property type="entry name" value="ABASIC SITE PROCESSING PROTEIN HMCES"/>
    <property type="match status" value="1"/>
</dbReference>
<dbReference type="EMBL" id="POUK01000001">
    <property type="protein sequence ID" value="PNF77921.1"/>
    <property type="molecule type" value="Genomic_DNA"/>
</dbReference>
<evidence type="ECO:0000256" key="2">
    <source>
        <dbReference type="ARBA" id="ARBA00022670"/>
    </source>
</evidence>
<dbReference type="RefSeq" id="WP_102827394.1">
    <property type="nucleotide sequence ID" value="NZ_CP065721.1"/>
</dbReference>
<dbReference type="Pfam" id="PF02586">
    <property type="entry name" value="SRAP"/>
    <property type="match status" value="1"/>
</dbReference>
<dbReference type="GO" id="GO:0106300">
    <property type="term" value="P:protein-DNA covalent cross-linking repair"/>
    <property type="evidence" value="ECO:0007669"/>
    <property type="project" value="InterPro"/>
</dbReference>
<keyword evidence="5" id="KW-0190">Covalent protein-DNA linkage</keyword>
<dbReference type="GO" id="GO:0016829">
    <property type="term" value="F:lyase activity"/>
    <property type="evidence" value="ECO:0007669"/>
    <property type="project" value="UniProtKB-KW"/>
</dbReference>
<dbReference type="GO" id="GO:0006508">
    <property type="term" value="P:proteolysis"/>
    <property type="evidence" value="ECO:0007669"/>
    <property type="project" value="UniProtKB-KW"/>
</dbReference>
<keyword evidence="3" id="KW-0227">DNA damage</keyword>
<dbReference type="SUPFAM" id="SSF143081">
    <property type="entry name" value="BB1717-like"/>
    <property type="match status" value="1"/>
</dbReference>
<sequence>MCGRITQYRYPIEYTEPLGLTVISGLDPAPIGRYNVPPQSKVQLLHQDEDGLRMEGVRWGYAPFWAQGKRPPAINARVETAATSKFFRDIWRTGRAIVPADGWYEWKKDVADPKVKQPYYITLRTGEPMYLAALGQFPRGGQVEPREGDGFVIITASSGAGMLDIHDRRPLVLSPECAAHWLDPDLSPNEAEDLATEHGLCIEEFDWHPVSRAVGNVRNDGPQLIERISDPAI</sequence>
<keyword evidence="10" id="KW-1185">Reference proteome</keyword>
<comment type="similarity">
    <text evidence="1 8">Belongs to the SOS response-associated peptidase family.</text>
</comment>
<dbReference type="InterPro" id="IPR003738">
    <property type="entry name" value="SRAP"/>
</dbReference>
<organism evidence="9 10">
    <name type="scientific">Stutzerimonas degradans</name>
    <dbReference type="NCBI Taxonomy" id="2968968"/>
    <lineage>
        <taxon>Bacteria</taxon>
        <taxon>Pseudomonadati</taxon>
        <taxon>Pseudomonadota</taxon>
        <taxon>Gammaproteobacteria</taxon>
        <taxon>Pseudomonadales</taxon>
        <taxon>Pseudomonadaceae</taxon>
        <taxon>Stutzerimonas</taxon>
    </lineage>
</organism>
<evidence type="ECO:0000256" key="8">
    <source>
        <dbReference type="RuleBase" id="RU364100"/>
    </source>
</evidence>
<dbReference type="AlphaFoldDB" id="A0A8E2U2F8"/>
<evidence type="ECO:0000256" key="5">
    <source>
        <dbReference type="ARBA" id="ARBA00023124"/>
    </source>
</evidence>
<keyword evidence="4 8" id="KW-0378">Hydrolase</keyword>
<evidence type="ECO:0000256" key="4">
    <source>
        <dbReference type="ARBA" id="ARBA00022801"/>
    </source>
</evidence>
<evidence type="ECO:0000313" key="10">
    <source>
        <dbReference type="Proteomes" id="UP000235881"/>
    </source>
</evidence>
<reference evidence="9 10" key="1">
    <citation type="submission" date="2018-01" db="EMBL/GenBank/DDBJ databases">
        <title>Denitrification phenotypes of diverse strains of Pseudomonas stutzeri.</title>
        <authorList>
            <person name="Milligan D.A."/>
            <person name="Bergaust L."/>
            <person name="Bakken L.R."/>
            <person name="Frostegard A."/>
        </authorList>
    </citation>
    <scope>NUCLEOTIDE SEQUENCE [LARGE SCALE GENOMIC DNA]</scope>
    <source>
        <strain evidence="9 10">DSM 50238</strain>
    </source>
</reference>
<evidence type="ECO:0000256" key="6">
    <source>
        <dbReference type="ARBA" id="ARBA00023125"/>
    </source>
</evidence>
<dbReference type="GO" id="GO:0003697">
    <property type="term" value="F:single-stranded DNA binding"/>
    <property type="evidence" value="ECO:0007669"/>
    <property type="project" value="InterPro"/>
</dbReference>
<proteinExistence type="inferred from homology"/>
<gene>
    <name evidence="9" type="ORF">CXK95_01100</name>
</gene>
<dbReference type="InterPro" id="IPR036590">
    <property type="entry name" value="SRAP-like"/>
</dbReference>
<dbReference type="GO" id="GO:0008233">
    <property type="term" value="F:peptidase activity"/>
    <property type="evidence" value="ECO:0007669"/>
    <property type="project" value="UniProtKB-KW"/>
</dbReference>
<protein>
    <recommendedName>
        <fullName evidence="8">Abasic site processing protein</fullName>
        <ecNumber evidence="8">3.4.-.-</ecNumber>
    </recommendedName>
</protein>
<accession>A0A8E2U2F8</accession>
<dbReference type="Gene3D" id="3.90.1680.10">
    <property type="entry name" value="SOS response associated peptidase-like"/>
    <property type="match status" value="1"/>
</dbReference>
<dbReference type="Proteomes" id="UP000235881">
    <property type="component" value="Unassembled WGS sequence"/>
</dbReference>
<keyword evidence="7" id="KW-0456">Lyase</keyword>
<evidence type="ECO:0000256" key="7">
    <source>
        <dbReference type="ARBA" id="ARBA00023239"/>
    </source>
</evidence>
<name>A0A8E2U2F8_9GAMM</name>